<protein>
    <submittedName>
        <fullName evidence="1">Uncharacterized protein</fullName>
    </submittedName>
</protein>
<dbReference type="EMBL" id="UINC01123809">
    <property type="protein sequence ID" value="SVD00533.1"/>
    <property type="molecule type" value="Genomic_DNA"/>
</dbReference>
<name>A0A382RS67_9ZZZZ</name>
<proteinExistence type="predicted"/>
<accession>A0A382RS67</accession>
<evidence type="ECO:0000313" key="1">
    <source>
        <dbReference type="EMBL" id="SVD00533.1"/>
    </source>
</evidence>
<gene>
    <name evidence="1" type="ORF">METZ01_LOCUS353387</name>
</gene>
<organism evidence="1">
    <name type="scientific">marine metagenome</name>
    <dbReference type="NCBI Taxonomy" id="408172"/>
    <lineage>
        <taxon>unclassified sequences</taxon>
        <taxon>metagenomes</taxon>
        <taxon>ecological metagenomes</taxon>
    </lineage>
</organism>
<reference evidence="1" key="1">
    <citation type="submission" date="2018-05" db="EMBL/GenBank/DDBJ databases">
        <authorList>
            <person name="Lanie J.A."/>
            <person name="Ng W.-L."/>
            <person name="Kazmierczak K.M."/>
            <person name="Andrzejewski T.M."/>
            <person name="Davidsen T.M."/>
            <person name="Wayne K.J."/>
            <person name="Tettelin H."/>
            <person name="Glass J.I."/>
            <person name="Rusch D."/>
            <person name="Podicherti R."/>
            <person name="Tsui H.-C.T."/>
            <person name="Winkler M.E."/>
        </authorList>
    </citation>
    <scope>NUCLEOTIDE SEQUENCE</scope>
</reference>
<sequence length="26" mass="2590">IHLMDIGCAMGVHTGPGSIAVAIQPT</sequence>
<feature type="non-terminal residue" evidence="1">
    <location>
        <position position="1"/>
    </location>
</feature>
<dbReference type="AlphaFoldDB" id="A0A382RS67"/>